<accession>A0A2H3IVI7</accession>
<evidence type="ECO:0000313" key="3">
    <source>
        <dbReference type="Proteomes" id="UP000218811"/>
    </source>
</evidence>
<feature type="compositionally biased region" description="Basic residues" evidence="1">
    <location>
        <begin position="363"/>
        <end position="382"/>
    </location>
</feature>
<dbReference type="STRING" id="742152.A0A2H3IVI7"/>
<keyword evidence="3" id="KW-1185">Reference proteome</keyword>
<dbReference type="Proteomes" id="UP000218811">
    <property type="component" value="Unassembled WGS sequence"/>
</dbReference>
<dbReference type="OrthoDB" id="3261881at2759"/>
<reference evidence="2 3" key="1">
    <citation type="journal article" date="2012" name="Science">
        <title>The Paleozoic origin of enzymatic lignin decomposition reconstructed from 31 fungal genomes.</title>
        <authorList>
            <person name="Floudas D."/>
            <person name="Binder M."/>
            <person name="Riley R."/>
            <person name="Barry K."/>
            <person name="Blanchette R.A."/>
            <person name="Henrissat B."/>
            <person name="Martinez A.T."/>
            <person name="Otillar R."/>
            <person name="Spatafora J.W."/>
            <person name="Yadav J.S."/>
            <person name="Aerts A."/>
            <person name="Benoit I."/>
            <person name="Boyd A."/>
            <person name="Carlson A."/>
            <person name="Copeland A."/>
            <person name="Coutinho P.M."/>
            <person name="de Vries R.P."/>
            <person name="Ferreira P."/>
            <person name="Findley K."/>
            <person name="Foster B."/>
            <person name="Gaskell J."/>
            <person name="Glotzer D."/>
            <person name="Gorecki P."/>
            <person name="Heitman J."/>
            <person name="Hesse C."/>
            <person name="Hori C."/>
            <person name="Igarashi K."/>
            <person name="Jurgens J.A."/>
            <person name="Kallen N."/>
            <person name="Kersten P."/>
            <person name="Kohler A."/>
            <person name="Kuees U."/>
            <person name="Kumar T.K.A."/>
            <person name="Kuo A."/>
            <person name="LaButti K."/>
            <person name="Larrondo L.F."/>
            <person name="Lindquist E."/>
            <person name="Ling A."/>
            <person name="Lombard V."/>
            <person name="Lucas S."/>
            <person name="Lundell T."/>
            <person name="Martin R."/>
            <person name="McLaughlin D.J."/>
            <person name="Morgenstern I."/>
            <person name="Morin E."/>
            <person name="Murat C."/>
            <person name="Nagy L.G."/>
            <person name="Nolan M."/>
            <person name="Ohm R.A."/>
            <person name="Patyshakuliyeva A."/>
            <person name="Rokas A."/>
            <person name="Ruiz-Duenas F.J."/>
            <person name="Sabat G."/>
            <person name="Salamov A."/>
            <person name="Samejima M."/>
            <person name="Schmutz J."/>
            <person name="Slot J.C."/>
            <person name="St John F."/>
            <person name="Stenlid J."/>
            <person name="Sun H."/>
            <person name="Sun S."/>
            <person name="Syed K."/>
            <person name="Tsang A."/>
            <person name="Wiebenga A."/>
            <person name="Young D."/>
            <person name="Pisabarro A."/>
            <person name="Eastwood D.C."/>
            <person name="Martin F."/>
            <person name="Cullen D."/>
            <person name="Grigoriev I.V."/>
            <person name="Hibbett D.S."/>
        </authorList>
    </citation>
    <scope>NUCLEOTIDE SEQUENCE [LARGE SCALE GENOMIC DNA]</scope>
    <source>
        <strain evidence="2 3">MD-104</strain>
    </source>
</reference>
<evidence type="ECO:0000256" key="1">
    <source>
        <dbReference type="SAM" id="MobiDB-lite"/>
    </source>
</evidence>
<sequence length="382" mass="44163">MANTTTNRTVVSPTVRNYSASEIAGNASRFTIWEESQGCSTSQIKNMPKSFKNVAQRVFKTEACLPQEWLTSLVELESKDFMKFLRTAHKQSPSLFSPTLSASDEHCRSILYQIHNVFEIWKKVREVRGSEIKISEADYVANIIAQADAQTVSPDLGIFIPAARMSELAGDQASPYKELQLYISPSSLQYQCTPCKTLQDEAGFVIASSFMEDKNGHYRGYQDAFRQNRMATTTALRQLHALCIRAPVLGMIWWRDEVRAHVDWWVDRPGDQHVRIYSAWYPGPKLRSGNKKQRIFKWSLHKAGDILQFQQRVMEGIQHLREEVVLHKRTIAWWRRDGIPVERDENAWRRDGIPAERDENARERRKRLRSPSPPRKSKKGKR</sequence>
<gene>
    <name evidence="2" type="ORF">WOLCODRAFT_141782</name>
</gene>
<evidence type="ECO:0000313" key="2">
    <source>
        <dbReference type="EMBL" id="PCH33741.1"/>
    </source>
</evidence>
<feature type="compositionally biased region" description="Basic and acidic residues" evidence="1">
    <location>
        <begin position="346"/>
        <end position="362"/>
    </location>
</feature>
<feature type="region of interest" description="Disordered" evidence="1">
    <location>
        <begin position="346"/>
        <end position="382"/>
    </location>
</feature>
<proteinExistence type="predicted"/>
<name>A0A2H3IVI7_WOLCO</name>
<protein>
    <submittedName>
        <fullName evidence="2">Uncharacterized protein</fullName>
    </submittedName>
</protein>
<dbReference type="EMBL" id="KB467831">
    <property type="protein sequence ID" value="PCH33741.1"/>
    <property type="molecule type" value="Genomic_DNA"/>
</dbReference>
<dbReference type="AlphaFoldDB" id="A0A2H3IVI7"/>
<organism evidence="2 3">
    <name type="scientific">Wolfiporia cocos (strain MD-104)</name>
    <name type="common">Brown rot fungus</name>
    <dbReference type="NCBI Taxonomy" id="742152"/>
    <lineage>
        <taxon>Eukaryota</taxon>
        <taxon>Fungi</taxon>
        <taxon>Dikarya</taxon>
        <taxon>Basidiomycota</taxon>
        <taxon>Agaricomycotina</taxon>
        <taxon>Agaricomycetes</taxon>
        <taxon>Polyporales</taxon>
        <taxon>Phaeolaceae</taxon>
        <taxon>Wolfiporia</taxon>
    </lineage>
</organism>